<feature type="coiled-coil region" evidence="1">
    <location>
        <begin position="48"/>
        <end position="82"/>
    </location>
</feature>
<feature type="region of interest" description="Disordered" evidence="2">
    <location>
        <begin position="1"/>
        <end position="35"/>
    </location>
</feature>
<reference evidence="3" key="1">
    <citation type="submission" date="2012-09" db="EMBL/GenBank/DDBJ databases">
        <authorList>
            <person name="Martin A.A."/>
        </authorList>
    </citation>
    <scope>NUCLEOTIDE SEQUENCE</scope>
</reference>
<keyword evidence="3" id="KW-1185">Reference proteome</keyword>
<evidence type="ECO:0000313" key="4">
    <source>
        <dbReference type="WBParaSite" id="ACAC_0000625501-mRNA-1"/>
    </source>
</evidence>
<reference evidence="4" key="2">
    <citation type="submission" date="2017-02" db="UniProtKB">
        <authorList>
            <consortium name="WormBaseParasite"/>
        </authorList>
    </citation>
    <scope>IDENTIFICATION</scope>
</reference>
<dbReference type="AlphaFoldDB" id="A0A0K0D860"/>
<dbReference type="WBParaSite" id="ACAC_0000625501-mRNA-1">
    <property type="protein sequence ID" value="ACAC_0000625501-mRNA-1"/>
    <property type="gene ID" value="ACAC_0000625501"/>
</dbReference>
<keyword evidence="1" id="KW-0175">Coiled coil</keyword>
<evidence type="ECO:0000313" key="3">
    <source>
        <dbReference type="Proteomes" id="UP000035642"/>
    </source>
</evidence>
<protein>
    <submittedName>
        <fullName evidence="4">Transposase</fullName>
    </submittedName>
</protein>
<organism evidence="3 4">
    <name type="scientific">Angiostrongylus cantonensis</name>
    <name type="common">Rat lungworm</name>
    <dbReference type="NCBI Taxonomy" id="6313"/>
    <lineage>
        <taxon>Eukaryota</taxon>
        <taxon>Metazoa</taxon>
        <taxon>Ecdysozoa</taxon>
        <taxon>Nematoda</taxon>
        <taxon>Chromadorea</taxon>
        <taxon>Rhabditida</taxon>
        <taxon>Rhabditina</taxon>
        <taxon>Rhabditomorpha</taxon>
        <taxon>Strongyloidea</taxon>
        <taxon>Metastrongylidae</taxon>
        <taxon>Angiostrongylus</taxon>
    </lineage>
</organism>
<sequence length="156" mass="18057">MKAESSKVTKRRLSPETLEQIRQSGMARAADNRELTSEHAKQWKQALKEDLKKRRAALMVEAAEAKKNIRKARRRFANYKTKIIALRRPDGTVTASRKALEKIIYEYYPDLFDSHVHLRLYEMKEDGYVVPPVLPSEIRHAISSVKNRTAPSPDRI</sequence>
<evidence type="ECO:0000256" key="2">
    <source>
        <dbReference type="SAM" id="MobiDB-lite"/>
    </source>
</evidence>
<dbReference type="Proteomes" id="UP000035642">
    <property type="component" value="Unassembled WGS sequence"/>
</dbReference>
<name>A0A0K0D860_ANGCA</name>
<proteinExistence type="predicted"/>
<accession>A0A0K0D860</accession>
<evidence type="ECO:0000256" key="1">
    <source>
        <dbReference type="SAM" id="Coils"/>
    </source>
</evidence>